<organism evidence="5 6">
    <name type="scientific">Mahella australiensis (strain DSM 15567 / CIP 107919 / 50-1 BON)</name>
    <dbReference type="NCBI Taxonomy" id="697281"/>
    <lineage>
        <taxon>Bacteria</taxon>
        <taxon>Bacillati</taxon>
        <taxon>Bacillota</taxon>
        <taxon>Clostridia</taxon>
        <taxon>Thermoanaerobacterales</taxon>
        <taxon>Thermoanaerobacterales Family IV. Incertae Sedis</taxon>
        <taxon>Mahella</taxon>
    </lineage>
</organism>
<dbReference type="AlphaFoldDB" id="F4A228"/>
<dbReference type="Proteomes" id="UP000008457">
    <property type="component" value="Chromosome"/>
</dbReference>
<accession>F4A228</accession>
<gene>
    <name evidence="5" type="ordered locus">Mahau_1991</name>
</gene>
<dbReference type="RefSeq" id="WP_013781595.1">
    <property type="nucleotide sequence ID" value="NC_015520.1"/>
</dbReference>
<dbReference type="Gene3D" id="3.30.2400.30">
    <property type="match status" value="1"/>
</dbReference>
<reference evidence="5 6" key="2">
    <citation type="journal article" date="2011" name="Stand. Genomic Sci.">
        <title>Complete genome sequence of Mahella australiensis type strain (50-1 BON).</title>
        <authorList>
            <person name="Sikorski J."/>
            <person name="Teshima H."/>
            <person name="Nolan M."/>
            <person name="Lucas S."/>
            <person name="Hammon N."/>
            <person name="Deshpande S."/>
            <person name="Cheng J.F."/>
            <person name="Pitluck S."/>
            <person name="Liolios K."/>
            <person name="Pagani I."/>
            <person name="Ivanova N."/>
            <person name="Huntemann M."/>
            <person name="Mavromatis K."/>
            <person name="Ovchinikova G."/>
            <person name="Pati A."/>
            <person name="Tapia R."/>
            <person name="Han C."/>
            <person name="Goodwin L."/>
            <person name="Chen A."/>
            <person name="Palaniappan K."/>
            <person name="Land M."/>
            <person name="Hauser L."/>
            <person name="Ngatchou-Djao O.D."/>
            <person name="Rohde M."/>
            <person name="Pukall R."/>
            <person name="Spring S."/>
            <person name="Abt B."/>
            <person name="Goker M."/>
            <person name="Detter J.C."/>
            <person name="Woyke T."/>
            <person name="Bristow J."/>
            <person name="Markowitz V."/>
            <person name="Hugenholtz P."/>
            <person name="Eisen J.A."/>
            <person name="Kyrpides N.C."/>
            <person name="Klenk H.P."/>
            <person name="Lapidus A."/>
        </authorList>
    </citation>
    <scope>NUCLEOTIDE SEQUENCE [LARGE SCALE GENOMIC DNA]</scope>
    <source>
        <strain evidence="6">DSM 15567 / CIP 107919 / 50-1 BON</strain>
    </source>
</reference>
<dbReference type="Pfam" id="PF04454">
    <property type="entry name" value="Linocin_M18"/>
    <property type="match status" value="1"/>
</dbReference>
<reference evidence="6" key="1">
    <citation type="submission" date="2010-11" db="EMBL/GenBank/DDBJ databases">
        <title>The complete genome of Mahella australiensis DSM 15567.</title>
        <authorList>
            <consortium name="US DOE Joint Genome Institute (JGI-PGF)"/>
            <person name="Lucas S."/>
            <person name="Copeland A."/>
            <person name="Lapidus A."/>
            <person name="Bruce D."/>
            <person name="Goodwin L."/>
            <person name="Pitluck S."/>
            <person name="Kyrpides N."/>
            <person name="Mavromatis K."/>
            <person name="Pagani I."/>
            <person name="Ivanova N."/>
            <person name="Teshima H."/>
            <person name="Brettin T."/>
            <person name="Detter J.C."/>
            <person name="Han C."/>
            <person name="Tapia R."/>
            <person name="Land M."/>
            <person name="Hauser L."/>
            <person name="Markowitz V."/>
            <person name="Cheng J.-F."/>
            <person name="Hugenholtz P."/>
            <person name="Woyke T."/>
            <person name="Wu D."/>
            <person name="Spring S."/>
            <person name="Pukall R."/>
            <person name="Steenblock K."/>
            <person name="Schneider S."/>
            <person name="Klenk H.-P."/>
            <person name="Eisen J.A."/>
        </authorList>
    </citation>
    <scope>NUCLEOTIDE SEQUENCE [LARGE SCALE GENOMIC DNA]</scope>
    <source>
        <strain evidence="6">DSM 15567 / CIP 107919 / 50-1 BON</strain>
    </source>
</reference>
<dbReference type="Gene3D" id="3.30.2320.10">
    <property type="entry name" value="hypothetical protein PF0899 domain"/>
    <property type="match status" value="1"/>
</dbReference>
<comment type="subcellular location">
    <subcellularLocation>
        <location evidence="1">Encapsulin nanocompartment</location>
    </subcellularLocation>
</comment>
<proteinExistence type="inferred from homology"/>
<keyword evidence="3" id="KW-1284">Encapsulin nanocompartment</keyword>
<dbReference type="PANTHER" id="PTHR37165">
    <property type="entry name" value="PEPTIDASE U56 FAMILY"/>
    <property type="match status" value="1"/>
</dbReference>
<dbReference type="EMBL" id="CP002360">
    <property type="protein sequence ID" value="AEE97167.1"/>
    <property type="molecule type" value="Genomic_DNA"/>
</dbReference>
<sequence>MADYLLRDDAPLTKEQWDGIDKSVVESAKAVLVGRKFLPLFGPVGAGTFVVPNGEANEGAGMKFVRLNMLCRDFVYGWRDIQYFEENNLPLDTGKVFSAAAMLAADEDKLLFYGDTEKGAEGILTVNGKLSYARNDWQKGSAYDDVVAALALLRSHYQFGPYVMVTSPPLFAALNKVYKDTPYLDAERIERLGVKLYQSPVLKDEDAFIVSANAQNMDLVIGQDIITAFVETADMNHRFRILEILGLRIKRPDSIVALTCKEVQ</sequence>
<dbReference type="KEGG" id="mas:Mahau_1991"/>
<dbReference type="HOGENOM" id="CLU_089875_0_0_9"/>
<evidence type="ECO:0000256" key="1">
    <source>
        <dbReference type="ARBA" id="ARBA00033738"/>
    </source>
</evidence>
<dbReference type="SUPFAM" id="SSF56563">
    <property type="entry name" value="Major capsid protein gp5"/>
    <property type="match status" value="1"/>
</dbReference>
<evidence type="ECO:0000313" key="5">
    <source>
        <dbReference type="EMBL" id="AEE97167.1"/>
    </source>
</evidence>
<name>F4A228_MAHA5</name>
<dbReference type="InterPro" id="IPR051429">
    <property type="entry name" value="Encapsulin_nc"/>
</dbReference>
<evidence type="ECO:0000256" key="2">
    <source>
        <dbReference type="ARBA" id="ARBA00033743"/>
    </source>
</evidence>
<keyword evidence="6" id="KW-1185">Reference proteome</keyword>
<dbReference type="STRING" id="697281.Mahau_1991"/>
<evidence type="ECO:0000256" key="4">
    <source>
        <dbReference type="ARBA" id="ARBA00050023"/>
    </source>
</evidence>
<dbReference type="OrthoDB" id="2922at2"/>
<dbReference type="GO" id="GO:0140737">
    <property type="term" value="C:encapsulin nanocompartment"/>
    <property type="evidence" value="ECO:0007669"/>
    <property type="project" value="UniProtKB-SubCell"/>
</dbReference>
<dbReference type="eggNOG" id="COG1659">
    <property type="taxonomic scope" value="Bacteria"/>
</dbReference>
<evidence type="ECO:0000256" key="3">
    <source>
        <dbReference type="ARBA" id="ARBA00033787"/>
    </source>
</evidence>
<dbReference type="PANTHER" id="PTHR37165:SF1">
    <property type="entry name" value="TYPE 1 ENCAPSULIN SHELL PROTEIN"/>
    <property type="match status" value="1"/>
</dbReference>
<evidence type="ECO:0000313" key="6">
    <source>
        <dbReference type="Proteomes" id="UP000008457"/>
    </source>
</evidence>
<dbReference type="NCBIfam" id="NF041155">
    <property type="entry name" value="encap_f1"/>
    <property type="match status" value="1"/>
</dbReference>
<protein>
    <recommendedName>
        <fullName evidence="4">Type 1 encapsulin shell protein</fullName>
    </recommendedName>
</protein>
<dbReference type="InterPro" id="IPR007544">
    <property type="entry name" value="ENCAP"/>
</dbReference>
<comment type="similarity">
    <text evidence="2">Belongs to the encapsulin family. Family 1 subfamily.</text>
</comment>